<reference evidence="4" key="1">
    <citation type="submission" date="2020-07" db="EMBL/GenBank/DDBJ databases">
        <title>Huge and variable diversity of episymbiotic CPR bacteria and DPANN archaea in groundwater ecosystems.</title>
        <authorList>
            <person name="He C.Y."/>
            <person name="Keren R."/>
            <person name="Whittaker M."/>
            <person name="Farag I.F."/>
            <person name="Doudna J."/>
            <person name="Cate J.H.D."/>
            <person name="Banfield J.F."/>
        </authorList>
    </citation>
    <scope>NUCLEOTIDE SEQUENCE</scope>
    <source>
        <strain evidence="4">NC_groundwater_763_Ag_S-0.2um_68_21</strain>
    </source>
</reference>
<comment type="subcellular location">
    <subcellularLocation>
        <location evidence="1">Periplasm</location>
    </subcellularLocation>
</comment>
<sequence>MKGTLLKVLGLAIALALAAGPAWAASDPVAERAIQGAKDYVKKKSLQNPQLTILLSSLYNNSFPDFAKKWTELTGVKFNIVPLGYTDIPAKIMAESVAKTGQFDLFNDFPYTAPDGVGAKVVLPMDAFATRGKPDFSGVAPGLSYQQFYQGKLVNMVLDGDHLMLVLRKDIVENPQAKAEYRAKFGKDPGCPDTVQEWEQMAAFFHTKKGQTRWGMKFDQDLYGALAYRSINFSYRHFPMYMAGHLLFDKDMKPQINTPAGIQAIRNFASSVKYMPPDVQGWGTPQIYPFWASGQAFSIVSFPSIVGFGNANPKSVVKGKQLPCLIPGVERGGKVVRRAPQAAGTGYMVSAYSKHPELAYWFIQWFTSPSVGDDAIAHPRGFWDPFRETNFKHEGIKKKFGEEFLKVTMENSKNAVSLLMIEGNYEYFNILDKNLADVMNNNNTAEEAAKRIEAGWNKVTSDIGRSYQVKAWRQSVESGIYIDKFK</sequence>
<dbReference type="Proteomes" id="UP000782312">
    <property type="component" value="Unassembled WGS sequence"/>
</dbReference>
<dbReference type="Pfam" id="PF01547">
    <property type="entry name" value="SBP_bac_1"/>
    <property type="match status" value="1"/>
</dbReference>
<dbReference type="InterPro" id="IPR006059">
    <property type="entry name" value="SBP"/>
</dbReference>
<dbReference type="EMBL" id="JACPUR010000013">
    <property type="protein sequence ID" value="MBI3126812.1"/>
    <property type="molecule type" value="Genomic_DNA"/>
</dbReference>
<gene>
    <name evidence="4" type="ORF">HYZ11_04325</name>
</gene>
<evidence type="ECO:0000313" key="4">
    <source>
        <dbReference type="EMBL" id="MBI3126812.1"/>
    </source>
</evidence>
<dbReference type="SUPFAM" id="SSF53850">
    <property type="entry name" value="Periplasmic binding protein-like II"/>
    <property type="match status" value="1"/>
</dbReference>
<keyword evidence="3" id="KW-0732">Signal</keyword>
<proteinExistence type="inferred from homology"/>
<comment type="similarity">
    <text evidence="2">Belongs to the bacterial solute-binding protein 1 family.</text>
</comment>
<dbReference type="AlphaFoldDB" id="A0A932HZ41"/>
<comment type="caution">
    <text evidence="4">The sequence shown here is derived from an EMBL/GenBank/DDBJ whole genome shotgun (WGS) entry which is preliminary data.</text>
</comment>
<feature type="chain" id="PRO_5037135948" evidence="3">
    <location>
        <begin position="25"/>
        <end position="486"/>
    </location>
</feature>
<dbReference type="PANTHER" id="PTHR43649:SF12">
    <property type="entry name" value="DIACETYLCHITOBIOSE BINDING PROTEIN DASA"/>
    <property type="match status" value="1"/>
</dbReference>
<dbReference type="Gene3D" id="3.40.190.10">
    <property type="entry name" value="Periplasmic binding protein-like II"/>
    <property type="match status" value="2"/>
</dbReference>
<evidence type="ECO:0000256" key="1">
    <source>
        <dbReference type="ARBA" id="ARBA00004418"/>
    </source>
</evidence>
<evidence type="ECO:0000313" key="5">
    <source>
        <dbReference type="Proteomes" id="UP000782312"/>
    </source>
</evidence>
<dbReference type="PANTHER" id="PTHR43649">
    <property type="entry name" value="ARABINOSE-BINDING PROTEIN-RELATED"/>
    <property type="match status" value="1"/>
</dbReference>
<accession>A0A932HZ41</accession>
<protein>
    <submittedName>
        <fullName evidence="4">Extracellular solute-binding protein</fullName>
    </submittedName>
</protein>
<evidence type="ECO:0000256" key="2">
    <source>
        <dbReference type="ARBA" id="ARBA00008520"/>
    </source>
</evidence>
<feature type="signal peptide" evidence="3">
    <location>
        <begin position="1"/>
        <end position="24"/>
    </location>
</feature>
<dbReference type="GO" id="GO:0042597">
    <property type="term" value="C:periplasmic space"/>
    <property type="evidence" value="ECO:0007669"/>
    <property type="project" value="UniProtKB-SubCell"/>
</dbReference>
<name>A0A932HZ41_UNCTE</name>
<evidence type="ECO:0000256" key="3">
    <source>
        <dbReference type="SAM" id="SignalP"/>
    </source>
</evidence>
<dbReference type="InterPro" id="IPR050490">
    <property type="entry name" value="Bact_solute-bd_prot1"/>
</dbReference>
<organism evidence="4 5">
    <name type="scientific">Tectimicrobiota bacterium</name>
    <dbReference type="NCBI Taxonomy" id="2528274"/>
    <lineage>
        <taxon>Bacteria</taxon>
        <taxon>Pseudomonadati</taxon>
        <taxon>Nitrospinota/Tectimicrobiota group</taxon>
        <taxon>Candidatus Tectimicrobiota</taxon>
    </lineage>
</organism>